<evidence type="ECO:0000313" key="1">
    <source>
        <dbReference type="EMBL" id="QQL44096.1"/>
    </source>
</evidence>
<gene>
    <name evidence="1" type="ORF">G3M56_009335</name>
</gene>
<keyword evidence="2" id="KW-1185">Reference proteome</keyword>
<dbReference type="Proteomes" id="UP000475117">
    <property type="component" value="Chromosome"/>
</dbReference>
<proteinExistence type="predicted"/>
<dbReference type="EMBL" id="CP066776">
    <property type="protein sequence ID" value="QQL44096.1"/>
    <property type="molecule type" value="Genomic_DNA"/>
</dbReference>
<reference evidence="1 2" key="1">
    <citation type="submission" date="2020-12" db="EMBL/GenBank/DDBJ databases">
        <title>Sulforoseuscoccus oceanibium gen. nov., sp. nov., a representative of the phylum Verrucomicrobia with special cytoplasmic membrane, and proposal of Sulforoseuscoccusaceae fam. nov.</title>
        <authorList>
            <person name="Xi F."/>
        </authorList>
    </citation>
    <scope>NUCLEOTIDE SEQUENCE [LARGE SCALE GENOMIC DNA]</scope>
    <source>
        <strain evidence="1 2">T37</strain>
    </source>
</reference>
<dbReference type="AlphaFoldDB" id="A0A6B3LBI7"/>
<name>A0A6B3LBI7_9BACT</name>
<organism evidence="1 2">
    <name type="scientific">Sulfuriroseicoccus oceanibius</name>
    <dbReference type="NCBI Taxonomy" id="2707525"/>
    <lineage>
        <taxon>Bacteria</taxon>
        <taxon>Pseudomonadati</taxon>
        <taxon>Verrucomicrobiota</taxon>
        <taxon>Verrucomicrobiia</taxon>
        <taxon>Verrucomicrobiales</taxon>
        <taxon>Verrucomicrobiaceae</taxon>
        <taxon>Sulfuriroseicoccus</taxon>
    </lineage>
</organism>
<dbReference type="KEGG" id="soa:G3M56_009335"/>
<sequence length="211" mass="23859">MKILSLLLLFVIGSLHSLANQADRVRDISKALHSSKVPELVLEKSTFEDALALVRAEWNRQHPTLDFPVALAEYERDRGHPDLITVSLRDVLFIDALRSLGVVANRRLTEKSELLTFSDYGLIVEHWITKSYRVTESLLRKLKLGRNPTGEELVAAYRRYGVILEDWMSISHQADEGLIVTALEKQQDQIAGINHLLAQGFTIHKADPAQE</sequence>
<dbReference type="RefSeq" id="WP_164362593.1">
    <property type="nucleotide sequence ID" value="NZ_CP066776.1"/>
</dbReference>
<protein>
    <submittedName>
        <fullName evidence="1">Uncharacterized protein</fullName>
    </submittedName>
</protein>
<accession>A0A6B3LBI7</accession>
<evidence type="ECO:0000313" key="2">
    <source>
        <dbReference type="Proteomes" id="UP000475117"/>
    </source>
</evidence>